<reference evidence="3 4" key="1">
    <citation type="submission" date="2016-10" db="EMBL/GenBank/DDBJ databases">
        <authorList>
            <person name="de Groot N.N."/>
        </authorList>
    </citation>
    <scope>NUCLEOTIDE SEQUENCE [LARGE SCALE GENOMIC DNA]</scope>
    <source>
        <strain evidence="4">P4-7,KCTC 19426,CECT 7604</strain>
    </source>
</reference>
<dbReference type="InterPro" id="IPR023485">
    <property type="entry name" value="Ptyr_pPase"/>
</dbReference>
<dbReference type="SMART" id="SM00226">
    <property type="entry name" value="LMWPc"/>
    <property type="match status" value="1"/>
</dbReference>
<feature type="domain" description="Phosphotyrosine protein phosphatase I" evidence="2">
    <location>
        <begin position="9"/>
        <end position="188"/>
    </location>
</feature>
<organism evidence="3 4">
    <name type="scientific">Nakamurella panacisegetis</name>
    <dbReference type="NCBI Taxonomy" id="1090615"/>
    <lineage>
        <taxon>Bacteria</taxon>
        <taxon>Bacillati</taxon>
        <taxon>Actinomycetota</taxon>
        <taxon>Actinomycetes</taxon>
        <taxon>Nakamurellales</taxon>
        <taxon>Nakamurellaceae</taxon>
        <taxon>Nakamurella</taxon>
    </lineage>
</organism>
<dbReference type="EC" id="3.1.3.48" evidence="1"/>
<keyword evidence="4" id="KW-1185">Reference proteome</keyword>
<dbReference type="AlphaFoldDB" id="A0A1H0IIB2"/>
<name>A0A1H0IIB2_9ACTN</name>
<dbReference type="Proteomes" id="UP000198741">
    <property type="component" value="Chromosome I"/>
</dbReference>
<evidence type="ECO:0000256" key="1">
    <source>
        <dbReference type="ARBA" id="ARBA00013064"/>
    </source>
</evidence>
<dbReference type="PANTHER" id="PTHR11717:SF7">
    <property type="entry name" value="LOW MOLECULAR WEIGHT PHOSPHOTYROSINE PROTEIN PHOSPHATASE"/>
    <property type="match status" value="1"/>
</dbReference>
<evidence type="ECO:0000313" key="4">
    <source>
        <dbReference type="Proteomes" id="UP000198741"/>
    </source>
</evidence>
<dbReference type="GO" id="GO:0004725">
    <property type="term" value="F:protein tyrosine phosphatase activity"/>
    <property type="evidence" value="ECO:0007669"/>
    <property type="project" value="UniProtKB-EC"/>
</dbReference>
<dbReference type="Pfam" id="PF01451">
    <property type="entry name" value="LMWPc"/>
    <property type="match status" value="1"/>
</dbReference>
<dbReference type="InterPro" id="IPR036196">
    <property type="entry name" value="Ptyr_pPase_sf"/>
</dbReference>
<dbReference type="EMBL" id="LT629710">
    <property type="protein sequence ID" value="SDO31184.1"/>
    <property type="molecule type" value="Genomic_DNA"/>
</dbReference>
<sequence>MAPESTGSFQVLVVCHANQIRSPMAEMLIRQAVSVHPGGPPDVAVRSAGVQAADGLPMHPWADRVLTSLEVPHDGFLTTRVTPEMLDAADLVLTADRVNRSQVVSLHPVVLHRTFTIRQFARLVGSAADRPTATSGGELLELAISQRSVVAAGRLVDDDIPDPAGRSLRRVRRAAELIQDAVGSAFATDGRPPSRVRRHALD</sequence>
<dbReference type="Gene3D" id="3.40.50.2300">
    <property type="match status" value="1"/>
</dbReference>
<evidence type="ECO:0000259" key="2">
    <source>
        <dbReference type="SMART" id="SM00226"/>
    </source>
</evidence>
<protein>
    <recommendedName>
        <fullName evidence="1">protein-tyrosine-phosphatase</fullName>
        <ecNumber evidence="1">3.1.3.48</ecNumber>
    </recommendedName>
</protein>
<gene>
    <name evidence="3" type="ORF">SAMN04515671_0519</name>
</gene>
<evidence type="ECO:0000313" key="3">
    <source>
        <dbReference type="EMBL" id="SDO31184.1"/>
    </source>
</evidence>
<dbReference type="InterPro" id="IPR050438">
    <property type="entry name" value="LMW_PTPase"/>
</dbReference>
<dbReference type="OrthoDB" id="9784339at2"/>
<dbReference type="SUPFAM" id="SSF52788">
    <property type="entry name" value="Phosphotyrosine protein phosphatases I"/>
    <property type="match status" value="1"/>
</dbReference>
<dbReference type="RefSeq" id="WP_090474464.1">
    <property type="nucleotide sequence ID" value="NZ_LT629710.1"/>
</dbReference>
<accession>A0A1H0IIB2</accession>
<proteinExistence type="predicted"/>
<dbReference type="PANTHER" id="PTHR11717">
    <property type="entry name" value="LOW MOLECULAR WEIGHT PROTEIN TYROSINE PHOSPHATASE"/>
    <property type="match status" value="1"/>
</dbReference>
<dbReference type="STRING" id="1090615.SAMN04515671_0519"/>